<dbReference type="InterPro" id="IPR013106">
    <property type="entry name" value="Ig_V-set"/>
</dbReference>
<dbReference type="Pfam" id="PF07686">
    <property type="entry name" value="V-set"/>
    <property type="match status" value="1"/>
</dbReference>
<dbReference type="PANTHER" id="PTHR19433:SF127">
    <property type="entry name" value="NITR9"/>
    <property type="match status" value="1"/>
</dbReference>
<keyword evidence="5" id="KW-0472">Membrane</keyword>
<keyword evidence="2" id="KW-1003">Cell membrane</keyword>
<dbReference type="SMART" id="SM00406">
    <property type="entry name" value="IGv"/>
    <property type="match status" value="1"/>
</dbReference>
<sequence>SCLWSGALLYATPGQSVTVPCFYASGAKHICWYKQVAGEQPQIISSFYKHSPDSNSFHNQFKDNKRFSVYAGAGFYHLNISNVQDSDSAMYYCGHATIMMTEFDDGTLLVLKGILSFSFLQLLIRNNLTGGYSVRPRVTPFLHHVLVKVLNVKFMVLESIIRIYMTVISGIIIKVNSCLSAQNSCSHQTLRISFQ</sequence>
<evidence type="ECO:0000313" key="10">
    <source>
        <dbReference type="Proteomes" id="UP000007635"/>
    </source>
</evidence>
<dbReference type="Proteomes" id="UP000007635">
    <property type="component" value="Chromosome VII"/>
</dbReference>
<reference evidence="9" key="2">
    <citation type="submission" date="2025-08" db="UniProtKB">
        <authorList>
            <consortium name="Ensembl"/>
        </authorList>
    </citation>
    <scope>IDENTIFICATION</scope>
</reference>
<dbReference type="InterPro" id="IPR003599">
    <property type="entry name" value="Ig_sub"/>
</dbReference>
<reference evidence="9 10" key="1">
    <citation type="journal article" date="2021" name="G3 (Bethesda)">
        <title>Improved contiguity of the threespine stickleback genome using long-read sequencing.</title>
        <authorList>
            <person name="Nath S."/>
            <person name="Shaw D.E."/>
            <person name="White M.A."/>
        </authorList>
    </citation>
    <scope>NUCLEOTIDE SEQUENCE [LARGE SCALE GENOMIC DNA]</scope>
    <source>
        <strain evidence="9 10">Lake Benthic</strain>
    </source>
</reference>
<dbReference type="PANTHER" id="PTHR19433">
    <property type="entry name" value="T-CELL RECEPTOR ALPHA CHAIN V REGION-RELATED"/>
    <property type="match status" value="1"/>
</dbReference>
<feature type="domain" description="Ig-like" evidence="8">
    <location>
        <begin position="1"/>
        <end position="93"/>
    </location>
</feature>
<evidence type="ECO:0000313" key="9">
    <source>
        <dbReference type="Ensembl" id="ENSGACP00000035052.1"/>
    </source>
</evidence>
<keyword evidence="3" id="KW-0732">Signal</keyword>
<keyword evidence="6" id="KW-1015">Disulfide bond</keyword>
<evidence type="ECO:0000256" key="3">
    <source>
        <dbReference type="ARBA" id="ARBA00022729"/>
    </source>
</evidence>
<dbReference type="InterPro" id="IPR007110">
    <property type="entry name" value="Ig-like_dom"/>
</dbReference>
<dbReference type="InterPro" id="IPR013783">
    <property type="entry name" value="Ig-like_fold"/>
</dbReference>
<reference evidence="9" key="3">
    <citation type="submission" date="2025-09" db="UniProtKB">
        <authorList>
            <consortium name="Ensembl"/>
        </authorList>
    </citation>
    <scope>IDENTIFICATION</scope>
</reference>
<evidence type="ECO:0000256" key="4">
    <source>
        <dbReference type="ARBA" id="ARBA00022859"/>
    </source>
</evidence>
<dbReference type="Ensembl" id="ENSGACT00000056624.1">
    <property type="protein sequence ID" value="ENSGACP00000035052.1"/>
    <property type="gene ID" value="ENSGACG00000037214.1"/>
</dbReference>
<accession>A0AAQ4P8H7</accession>
<dbReference type="AlphaFoldDB" id="A0AAQ4P8H7"/>
<evidence type="ECO:0000259" key="8">
    <source>
        <dbReference type="PROSITE" id="PS50835"/>
    </source>
</evidence>
<keyword evidence="4" id="KW-0391">Immunity</keyword>
<dbReference type="InterPro" id="IPR036179">
    <property type="entry name" value="Ig-like_dom_sf"/>
</dbReference>
<dbReference type="CDD" id="cd00099">
    <property type="entry name" value="IgV"/>
    <property type="match status" value="1"/>
</dbReference>
<dbReference type="SMART" id="SM00409">
    <property type="entry name" value="IG"/>
    <property type="match status" value="1"/>
</dbReference>
<evidence type="ECO:0000256" key="2">
    <source>
        <dbReference type="ARBA" id="ARBA00022475"/>
    </source>
</evidence>
<dbReference type="Gene3D" id="2.60.40.10">
    <property type="entry name" value="Immunoglobulins"/>
    <property type="match status" value="1"/>
</dbReference>
<evidence type="ECO:0000256" key="1">
    <source>
        <dbReference type="ARBA" id="ARBA00004236"/>
    </source>
</evidence>
<keyword evidence="7" id="KW-0325">Glycoprotein</keyword>
<comment type="subcellular location">
    <subcellularLocation>
        <location evidence="1">Cell membrane</location>
    </subcellularLocation>
</comment>
<dbReference type="GeneTree" id="ENSGT01030000234530"/>
<dbReference type="PROSITE" id="PS50835">
    <property type="entry name" value="IG_LIKE"/>
    <property type="match status" value="1"/>
</dbReference>
<dbReference type="GO" id="GO:0002376">
    <property type="term" value="P:immune system process"/>
    <property type="evidence" value="ECO:0007669"/>
    <property type="project" value="UniProtKB-KW"/>
</dbReference>
<keyword evidence="10" id="KW-1185">Reference proteome</keyword>
<evidence type="ECO:0000256" key="7">
    <source>
        <dbReference type="ARBA" id="ARBA00023180"/>
    </source>
</evidence>
<dbReference type="SUPFAM" id="SSF48726">
    <property type="entry name" value="Immunoglobulin"/>
    <property type="match status" value="1"/>
</dbReference>
<evidence type="ECO:0000256" key="6">
    <source>
        <dbReference type="ARBA" id="ARBA00023157"/>
    </source>
</evidence>
<proteinExistence type="predicted"/>
<name>A0AAQ4P8H7_GASAC</name>
<protein>
    <recommendedName>
        <fullName evidence="8">Ig-like domain-containing protein</fullName>
    </recommendedName>
</protein>
<dbReference type="GO" id="GO:0005886">
    <property type="term" value="C:plasma membrane"/>
    <property type="evidence" value="ECO:0007669"/>
    <property type="project" value="UniProtKB-SubCell"/>
</dbReference>
<dbReference type="GO" id="GO:0009617">
    <property type="term" value="P:response to bacterium"/>
    <property type="evidence" value="ECO:0007669"/>
    <property type="project" value="TreeGrafter"/>
</dbReference>
<organism evidence="9 10">
    <name type="scientific">Gasterosteus aculeatus aculeatus</name>
    <name type="common">three-spined stickleback</name>
    <dbReference type="NCBI Taxonomy" id="481459"/>
    <lineage>
        <taxon>Eukaryota</taxon>
        <taxon>Metazoa</taxon>
        <taxon>Chordata</taxon>
        <taxon>Craniata</taxon>
        <taxon>Vertebrata</taxon>
        <taxon>Euteleostomi</taxon>
        <taxon>Actinopterygii</taxon>
        <taxon>Neopterygii</taxon>
        <taxon>Teleostei</taxon>
        <taxon>Neoteleostei</taxon>
        <taxon>Acanthomorphata</taxon>
        <taxon>Eupercaria</taxon>
        <taxon>Perciformes</taxon>
        <taxon>Cottioidei</taxon>
        <taxon>Gasterosteales</taxon>
        <taxon>Gasterosteidae</taxon>
        <taxon>Gasterosteus</taxon>
    </lineage>
</organism>
<dbReference type="InterPro" id="IPR052051">
    <property type="entry name" value="TCR_complex_component"/>
</dbReference>
<evidence type="ECO:0000256" key="5">
    <source>
        <dbReference type="ARBA" id="ARBA00023136"/>
    </source>
</evidence>